<evidence type="ECO:0000256" key="10">
    <source>
        <dbReference type="ARBA" id="ARBA00039357"/>
    </source>
</evidence>
<comment type="catalytic activity">
    <reaction evidence="11">
        <text>diphosphate + H2O = 2 phosphate + H(+)</text>
        <dbReference type="Rhea" id="RHEA:24576"/>
        <dbReference type="ChEBI" id="CHEBI:15377"/>
        <dbReference type="ChEBI" id="CHEBI:15378"/>
        <dbReference type="ChEBI" id="CHEBI:33019"/>
        <dbReference type="ChEBI" id="CHEBI:43474"/>
        <dbReference type="EC" id="3.6.1.1"/>
    </reaction>
</comment>
<comment type="similarity">
    <text evidence="3">Belongs to the HAD-like hydrolase superfamily.</text>
</comment>
<keyword evidence="7 12" id="KW-0378">Hydrolase</keyword>
<dbReference type="GO" id="GO:0004427">
    <property type="term" value="F:inorganic diphosphate phosphatase activity"/>
    <property type="evidence" value="ECO:0007669"/>
    <property type="project" value="UniProtKB-EC"/>
</dbReference>
<comment type="cofactor">
    <cofactor evidence="1">
        <name>Mg(2+)</name>
        <dbReference type="ChEBI" id="CHEBI:18420"/>
    </cofactor>
</comment>
<evidence type="ECO:0000256" key="8">
    <source>
        <dbReference type="ARBA" id="ARBA00022842"/>
    </source>
</evidence>
<comment type="caution">
    <text evidence="12">The sequence shown here is derived from an EMBL/GenBank/DDBJ whole genome shotgun (WGS) entry which is preliminary data.</text>
</comment>
<dbReference type="Proteomes" id="UP000554520">
    <property type="component" value="Unassembled WGS sequence"/>
</dbReference>
<dbReference type="SUPFAM" id="SSF56784">
    <property type="entry name" value="HAD-like"/>
    <property type="match status" value="1"/>
</dbReference>
<dbReference type="EMBL" id="JACHXN010000002">
    <property type="protein sequence ID" value="MBB3144624.1"/>
    <property type="molecule type" value="Genomic_DNA"/>
</dbReference>
<evidence type="ECO:0000256" key="1">
    <source>
        <dbReference type="ARBA" id="ARBA00001946"/>
    </source>
</evidence>
<dbReference type="Pfam" id="PF13242">
    <property type="entry name" value="Hydrolase_like"/>
    <property type="match status" value="1"/>
</dbReference>
<gene>
    <name evidence="12" type="ORF">FHS21_001020</name>
</gene>
<evidence type="ECO:0000256" key="4">
    <source>
        <dbReference type="ARBA" id="ARBA00012146"/>
    </source>
</evidence>
<keyword evidence="6" id="KW-0479">Metal-binding</keyword>
<keyword evidence="8" id="KW-0460">Magnesium</keyword>
<dbReference type="GO" id="GO:0016791">
    <property type="term" value="F:phosphatase activity"/>
    <property type="evidence" value="ECO:0007669"/>
    <property type="project" value="InterPro"/>
</dbReference>
<protein>
    <recommendedName>
        <fullName evidence="10">Phospholysine phosphohistidine inorganic pyrophosphate phosphatase</fullName>
        <ecNumber evidence="4">3.6.1.1</ecNumber>
    </recommendedName>
</protein>
<evidence type="ECO:0000256" key="2">
    <source>
        <dbReference type="ARBA" id="ARBA00004496"/>
    </source>
</evidence>
<sequence length="288" mass="30646">MIVGRSLEDVDAQFVHVHSASMISGVLLDLAGVLYDGKEVIPGATNAVARLHEADLPVRFVSNTTRSSKESVLKQLDRLGFSVSSSELLTPAQIAREWLGQHNRSPYLLVHPDLVADFHDVAGGDGRAVIVGDAGKAFDYLALNRAFRELIQGAEFLALAPNRTFKDADGELSLDAGAFVAALEFASQRSAVVLGKPSPAFFLSALASMQCPIAEAVIVGDDAETDIAGALRTGLAHALLVRTGKYRPGDEDRFNPPPTATVNDISAAVDWILAARIREESLSPCSLS</sequence>
<dbReference type="Pfam" id="PF13344">
    <property type="entry name" value="Hydrolase_6"/>
    <property type="match status" value="1"/>
</dbReference>
<evidence type="ECO:0000256" key="6">
    <source>
        <dbReference type="ARBA" id="ARBA00022723"/>
    </source>
</evidence>
<dbReference type="InterPro" id="IPR036412">
    <property type="entry name" value="HAD-like_sf"/>
</dbReference>
<evidence type="ECO:0000256" key="5">
    <source>
        <dbReference type="ARBA" id="ARBA00022490"/>
    </source>
</evidence>
<dbReference type="AlphaFoldDB" id="A0A839U3J1"/>
<reference evidence="12 13" key="1">
    <citation type="submission" date="2020-08" db="EMBL/GenBank/DDBJ databases">
        <title>Genomic Encyclopedia of Type Strains, Phase III (KMG-III): the genomes of soil and plant-associated and newly described type strains.</title>
        <authorList>
            <person name="Whitman W."/>
        </authorList>
    </citation>
    <scope>NUCLEOTIDE SEQUENCE [LARGE SCALE GENOMIC DNA]</scope>
    <source>
        <strain evidence="12 13">CECT 7015</strain>
    </source>
</reference>
<dbReference type="InterPro" id="IPR006355">
    <property type="entry name" value="LHPP/HDHD2"/>
</dbReference>
<name>A0A839U3J1_9HYPH</name>
<comment type="function">
    <text evidence="9">Phosphatase that hydrolyzes imidodiphosphate, 3-phosphohistidine and 6-phospholysine. Has broad substrate specificity and can also hydrolyze inorganic diphosphate, but with lower efficiency.</text>
</comment>
<dbReference type="InterPro" id="IPR023214">
    <property type="entry name" value="HAD_sf"/>
</dbReference>
<dbReference type="NCBIfam" id="TIGR01460">
    <property type="entry name" value="HAD-SF-IIA"/>
    <property type="match status" value="1"/>
</dbReference>
<evidence type="ECO:0000313" key="13">
    <source>
        <dbReference type="Proteomes" id="UP000554520"/>
    </source>
</evidence>
<dbReference type="PANTHER" id="PTHR19288:SF44">
    <property type="entry name" value="PHOSPHOLYSINE PHOSPHOHISTIDINE INORGANIC PYROPHOSPHATE PHOSPHATASE"/>
    <property type="match status" value="1"/>
</dbReference>
<organism evidence="12 13">
    <name type="scientific">Phyllobacterium trifolii</name>
    <dbReference type="NCBI Taxonomy" id="300193"/>
    <lineage>
        <taxon>Bacteria</taxon>
        <taxon>Pseudomonadati</taxon>
        <taxon>Pseudomonadota</taxon>
        <taxon>Alphaproteobacteria</taxon>
        <taxon>Hyphomicrobiales</taxon>
        <taxon>Phyllobacteriaceae</taxon>
        <taxon>Phyllobacterium</taxon>
    </lineage>
</organism>
<dbReference type="GO" id="GO:0005829">
    <property type="term" value="C:cytosol"/>
    <property type="evidence" value="ECO:0007669"/>
    <property type="project" value="TreeGrafter"/>
</dbReference>
<keyword evidence="13" id="KW-1185">Reference proteome</keyword>
<proteinExistence type="inferred from homology"/>
<evidence type="ECO:0000256" key="9">
    <source>
        <dbReference type="ARBA" id="ARBA00037258"/>
    </source>
</evidence>
<dbReference type="GO" id="GO:0046872">
    <property type="term" value="F:metal ion binding"/>
    <property type="evidence" value="ECO:0007669"/>
    <property type="project" value="UniProtKB-KW"/>
</dbReference>
<dbReference type="NCBIfam" id="TIGR01458">
    <property type="entry name" value="HAD-SF-IIA-hyp3"/>
    <property type="match status" value="1"/>
</dbReference>
<dbReference type="InterPro" id="IPR006357">
    <property type="entry name" value="HAD-SF_hydro_IIA"/>
</dbReference>
<evidence type="ECO:0000256" key="7">
    <source>
        <dbReference type="ARBA" id="ARBA00022801"/>
    </source>
</evidence>
<evidence type="ECO:0000256" key="11">
    <source>
        <dbReference type="ARBA" id="ARBA00047820"/>
    </source>
</evidence>
<keyword evidence="5" id="KW-0963">Cytoplasm</keyword>
<dbReference type="EC" id="3.6.1.1" evidence="4"/>
<accession>A0A839U3J1</accession>
<evidence type="ECO:0000313" key="12">
    <source>
        <dbReference type="EMBL" id="MBB3144624.1"/>
    </source>
</evidence>
<dbReference type="PANTHER" id="PTHR19288">
    <property type="entry name" value="4-NITROPHENYLPHOSPHATASE-RELATED"/>
    <property type="match status" value="1"/>
</dbReference>
<comment type="subcellular location">
    <subcellularLocation>
        <location evidence="2">Cytoplasm</location>
    </subcellularLocation>
</comment>
<evidence type="ECO:0000256" key="3">
    <source>
        <dbReference type="ARBA" id="ARBA00007958"/>
    </source>
</evidence>
<dbReference type="Gene3D" id="3.40.50.1000">
    <property type="entry name" value="HAD superfamily/HAD-like"/>
    <property type="match status" value="2"/>
</dbReference>